<dbReference type="Pfam" id="PF02771">
    <property type="entry name" value="Acyl-CoA_dh_N"/>
    <property type="match status" value="1"/>
</dbReference>
<feature type="domain" description="Acyl-CoA dehydrogenase/oxidase N-terminal" evidence="7">
    <location>
        <begin position="8"/>
        <end position="117"/>
    </location>
</feature>
<name>A0ABV3GHK8_MICGL</name>
<dbReference type="Gene3D" id="2.40.110.10">
    <property type="entry name" value="Butyryl-CoA Dehydrogenase, subunit A, domain 2"/>
    <property type="match status" value="1"/>
</dbReference>
<dbReference type="InterPro" id="IPR009100">
    <property type="entry name" value="AcylCoA_DH/oxidase_NM_dom_sf"/>
</dbReference>
<dbReference type="EMBL" id="JBFALK010000011">
    <property type="protein sequence ID" value="MEV0971105.1"/>
    <property type="molecule type" value="Genomic_DNA"/>
</dbReference>
<dbReference type="Gene3D" id="1.20.140.10">
    <property type="entry name" value="Butyryl-CoA Dehydrogenase, subunit A, domain 3"/>
    <property type="match status" value="1"/>
</dbReference>
<dbReference type="InterPro" id="IPR013786">
    <property type="entry name" value="AcylCoA_DH/ox_N"/>
</dbReference>
<keyword evidence="5 8" id="KW-0560">Oxidoreductase</keyword>
<dbReference type="InterPro" id="IPR037069">
    <property type="entry name" value="AcylCoA_DH/ox_N_sf"/>
</dbReference>
<comment type="cofactor">
    <cofactor evidence="1">
        <name>FAD</name>
        <dbReference type="ChEBI" id="CHEBI:57692"/>
    </cofactor>
</comment>
<evidence type="ECO:0000313" key="8">
    <source>
        <dbReference type="EMBL" id="MEV0971105.1"/>
    </source>
</evidence>
<evidence type="ECO:0000259" key="6">
    <source>
        <dbReference type="Pfam" id="PF00441"/>
    </source>
</evidence>
<dbReference type="Pfam" id="PF00441">
    <property type="entry name" value="Acyl-CoA_dh_1"/>
    <property type="match status" value="1"/>
</dbReference>
<evidence type="ECO:0000256" key="4">
    <source>
        <dbReference type="ARBA" id="ARBA00022827"/>
    </source>
</evidence>
<evidence type="ECO:0000256" key="2">
    <source>
        <dbReference type="ARBA" id="ARBA00009347"/>
    </source>
</evidence>
<dbReference type="InterPro" id="IPR009075">
    <property type="entry name" value="AcylCo_DH/oxidase_C"/>
</dbReference>
<dbReference type="PANTHER" id="PTHR43884:SF20">
    <property type="entry name" value="ACYL-COA DEHYDROGENASE FADE28"/>
    <property type="match status" value="1"/>
</dbReference>
<sequence>MDFQLDPDLAALQALAAEILEDKATDDRVHEVEQSDGRFDEALWTEFARAGLLGVALPEEYGGAGLGLAALCVVLEEQGRKVAPIPLWPAGVAAMAVAAHGSDKQRAGLLPGAASGELRIALALEEFDGARPERPACTAAADGDGVRLTGVKAAVPTPSTAAHVLVSATGEHGPGLYLLDAAAPGVSWQWGETTSRDRTANLLLDGAPATPLGGASALTWVLLRAMVAVSAVQIGVAEGGLRLGAAYTSERIQFGRPLGSFQALQHQLADCWIDIDAMRVALWQAISDLDGDDPAAERSVRVAKWWSAQGGLDVVHRVQHVHGGMGVDVDYPVHRHFLWGKQLSGTLGAPGTVLADLGELLVAGETA</sequence>
<dbReference type="Proteomes" id="UP001551675">
    <property type="component" value="Unassembled WGS sequence"/>
</dbReference>
<gene>
    <name evidence="8" type="ORF">AB0I59_20955</name>
</gene>
<organism evidence="8 9">
    <name type="scientific">Microtetraspora glauca</name>
    <dbReference type="NCBI Taxonomy" id="1996"/>
    <lineage>
        <taxon>Bacteria</taxon>
        <taxon>Bacillati</taxon>
        <taxon>Actinomycetota</taxon>
        <taxon>Actinomycetes</taxon>
        <taxon>Streptosporangiales</taxon>
        <taxon>Streptosporangiaceae</taxon>
        <taxon>Microtetraspora</taxon>
    </lineage>
</organism>
<evidence type="ECO:0000259" key="7">
    <source>
        <dbReference type="Pfam" id="PF02771"/>
    </source>
</evidence>
<evidence type="ECO:0000256" key="5">
    <source>
        <dbReference type="ARBA" id="ARBA00023002"/>
    </source>
</evidence>
<accession>A0ABV3GHK8</accession>
<comment type="caution">
    <text evidence="8">The sequence shown here is derived from an EMBL/GenBank/DDBJ whole genome shotgun (WGS) entry which is preliminary data.</text>
</comment>
<proteinExistence type="inferred from homology"/>
<keyword evidence="3" id="KW-0285">Flavoprotein</keyword>
<dbReference type="RefSeq" id="WP_358135069.1">
    <property type="nucleotide sequence ID" value="NZ_JBFALK010000011.1"/>
</dbReference>
<dbReference type="InterPro" id="IPR046373">
    <property type="entry name" value="Acyl-CoA_Oxase/DH_mid-dom_sf"/>
</dbReference>
<keyword evidence="9" id="KW-1185">Reference proteome</keyword>
<evidence type="ECO:0000313" key="9">
    <source>
        <dbReference type="Proteomes" id="UP001551675"/>
    </source>
</evidence>
<keyword evidence="4" id="KW-0274">FAD</keyword>
<evidence type="ECO:0000256" key="1">
    <source>
        <dbReference type="ARBA" id="ARBA00001974"/>
    </source>
</evidence>
<protein>
    <submittedName>
        <fullName evidence="8">Acyl-CoA dehydrogenase family protein</fullName>
        <ecNumber evidence="8">1.-.-.-</ecNumber>
    </submittedName>
</protein>
<dbReference type="CDD" id="cd00567">
    <property type="entry name" value="ACAD"/>
    <property type="match status" value="1"/>
</dbReference>
<dbReference type="SUPFAM" id="SSF47203">
    <property type="entry name" value="Acyl-CoA dehydrogenase C-terminal domain-like"/>
    <property type="match status" value="1"/>
</dbReference>
<dbReference type="Gene3D" id="1.10.540.10">
    <property type="entry name" value="Acyl-CoA dehydrogenase/oxidase, N-terminal domain"/>
    <property type="match status" value="1"/>
</dbReference>
<feature type="domain" description="Acyl-CoA dehydrogenase/oxidase C-terminal" evidence="6">
    <location>
        <begin position="217"/>
        <end position="339"/>
    </location>
</feature>
<dbReference type="GO" id="GO:0016491">
    <property type="term" value="F:oxidoreductase activity"/>
    <property type="evidence" value="ECO:0007669"/>
    <property type="project" value="UniProtKB-KW"/>
</dbReference>
<comment type="similarity">
    <text evidence="2">Belongs to the acyl-CoA dehydrogenase family.</text>
</comment>
<dbReference type="EC" id="1.-.-.-" evidence="8"/>
<dbReference type="InterPro" id="IPR036250">
    <property type="entry name" value="AcylCo_DH-like_C"/>
</dbReference>
<evidence type="ECO:0000256" key="3">
    <source>
        <dbReference type="ARBA" id="ARBA00022630"/>
    </source>
</evidence>
<reference evidence="8 9" key="1">
    <citation type="submission" date="2024-06" db="EMBL/GenBank/DDBJ databases">
        <title>The Natural Products Discovery Center: Release of the First 8490 Sequenced Strains for Exploring Actinobacteria Biosynthetic Diversity.</title>
        <authorList>
            <person name="Kalkreuter E."/>
            <person name="Kautsar S.A."/>
            <person name="Yang D."/>
            <person name="Bader C.D."/>
            <person name="Teijaro C.N."/>
            <person name="Fluegel L."/>
            <person name="Davis C.M."/>
            <person name="Simpson J.R."/>
            <person name="Lauterbach L."/>
            <person name="Steele A.D."/>
            <person name="Gui C."/>
            <person name="Meng S."/>
            <person name="Li G."/>
            <person name="Viehrig K."/>
            <person name="Ye F."/>
            <person name="Su P."/>
            <person name="Kiefer A.F."/>
            <person name="Nichols A."/>
            <person name="Cepeda A.J."/>
            <person name="Yan W."/>
            <person name="Fan B."/>
            <person name="Jiang Y."/>
            <person name="Adhikari A."/>
            <person name="Zheng C.-J."/>
            <person name="Schuster L."/>
            <person name="Cowan T.M."/>
            <person name="Smanski M.J."/>
            <person name="Chevrette M.G."/>
            <person name="De Carvalho L.P.S."/>
            <person name="Shen B."/>
        </authorList>
    </citation>
    <scope>NUCLEOTIDE SEQUENCE [LARGE SCALE GENOMIC DNA]</scope>
    <source>
        <strain evidence="8 9">NPDC050100</strain>
    </source>
</reference>
<dbReference type="SUPFAM" id="SSF56645">
    <property type="entry name" value="Acyl-CoA dehydrogenase NM domain-like"/>
    <property type="match status" value="1"/>
</dbReference>
<dbReference type="PANTHER" id="PTHR43884">
    <property type="entry name" value="ACYL-COA DEHYDROGENASE"/>
    <property type="match status" value="1"/>
</dbReference>